<dbReference type="SUPFAM" id="SSF55594">
    <property type="entry name" value="HPr-like"/>
    <property type="match status" value="1"/>
</dbReference>
<protein>
    <recommendedName>
        <fullName evidence="1">HPr domain-containing protein</fullName>
    </recommendedName>
</protein>
<dbReference type="Pfam" id="PF00381">
    <property type="entry name" value="PTS-HPr"/>
    <property type="match status" value="1"/>
</dbReference>
<dbReference type="EMBL" id="LLKB01000001">
    <property type="protein sequence ID" value="KQC85858.1"/>
    <property type="molecule type" value="Genomic_DNA"/>
</dbReference>
<accession>A0AAW3JT92</accession>
<reference evidence="2 3" key="1">
    <citation type="submission" date="2015-10" db="EMBL/GenBank/DDBJ databases">
        <title>Butyribacter intestini gen. nov., sp. nov., a butyric acid-producing bacterium of the family Lachnospiraceae isolated from the human faeces.</title>
        <authorList>
            <person name="Zou Y."/>
            <person name="Xue W."/>
            <person name="Luo G."/>
            <person name="Lv M."/>
        </authorList>
    </citation>
    <scope>NUCLEOTIDE SEQUENCE [LARGE SCALE GENOMIC DNA]</scope>
    <source>
        <strain evidence="2 3">TF01-11</strain>
    </source>
</reference>
<organism evidence="2 3">
    <name type="scientific">Butyribacter intestini</name>
    <dbReference type="NCBI Taxonomy" id="1703332"/>
    <lineage>
        <taxon>Bacteria</taxon>
        <taxon>Bacillati</taxon>
        <taxon>Bacillota</taxon>
        <taxon>Clostridia</taxon>
        <taxon>Lachnospirales</taxon>
        <taxon>Lachnospiraceae</taxon>
        <taxon>Butyribacter</taxon>
    </lineage>
</organism>
<dbReference type="InterPro" id="IPR035895">
    <property type="entry name" value="HPr-like_sf"/>
</dbReference>
<dbReference type="Gene3D" id="3.30.1340.10">
    <property type="entry name" value="HPr-like"/>
    <property type="match status" value="1"/>
</dbReference>
<evidence type="ECO:0000313" key="3">
    <source>
        <dbReference type="Proteomes" id="UP000050833"/>
    </source>
</evidence>
<name>A0AAW3JT92_9FIRM</name>
<dbReference type="Proteomes" id="UP000050833">
    <property type="component" value="Unassembled WGS sequence"/>
</dbReference>
<dbReference type="AlphaFoldDB" id="A0AAW3JT92"/>
<feature type="domain" description="HPr" evidence="1">
    <location>
        <begin position="16"/>
        <end position="77"/>
    </location>
</feature>
<comment type="caution">
    <text evidence="2">The sequence shown here is derived from an EMBL/GenBank/DDBJ whole genome shotgun (WGS) entry which is preliminary data.</text>
</comment>
<sequence length="78" mass="8915">MNKVNIKFRDVADVNRFVHILSKYDADFNLYCGSYYVDAKSLLGIMTMDLRNSMWMTGNCEPAEANQIIRELGDFVAA</sequence>
<evidence type="ECO:0000313" key="2">
    <source>
        <dbReference type="EMBL" id="KQC85858.1"/>
    </source>
</evidence>
<gene>
    <name evidence="2" type="ORF">APZ18_01250</name>
</gene>
<dbReference type="InterPro" id="IPR000032">
    <property type="entry name" value="HPr-like"/>
</dbReference>
<proteinExistence type="predicted"/>
<evidence type="ECO:0000259" key="1">
    <source>
        <dbReference type="Pfam" id="PF00381"/>
    </source>
</evidence>
<keyword evidence="3" id="KW-1185">Reference proteome</keyword>